<evidence type="ECO:0000313" key="2">
    <source>
        <dbReference type="EMBL" id="CAF4722902.1"/>
    </source>
</evidence>
<evidence type="ECO:0000313" key="4">
    <source>
        <dbReference type="Proteomes" id="UP000681720"/>
    </source>
</evidence>
<protein>
    <submittedName>
        <fullName evidence="3">Uncharacterized protein</fullName>
    </submittedName>
</protein>
<dbReference type="EMBL" id="CAJOBH010123367">
    <property type="protein sequence ID" value="CAF4722902.1"/>
    <property type="molecule type" value="Genomic_DNA"/>
</dbReference>
<organism evidence="3 4">
    <name type="scientific">Rotaria magnacalcarata</name>
    <dbReference type="NCBI Taxonomy" id="392030"/>
    <lineage>
        <taxon>Eukaryota</taxon>
        <taxon>Metazoa</taxon>
        <taxon>Spiralia</taxon>
        <taxon>Gnathifera</taxon>
        <taxon>Rotifera</taxon>
        <taxon>Eurotatoria</taxon>
        <taxon>Bdelloidea</taxon>
        <taxon>Philodinida</taxon>
        <taxon>Philodinidae</taxon>
        <taxon>Rotaria</taxon>
    </lineage>
</organism>
<name>A0A8S3BHQ8_9BILA</name>
<dbReference type="AlphaFoldDB" id="A0A8S3BHQ8"/>
<evidence type="ECO:0000256" key="1">
    <source>
        <dbReference type="SAM" id="MobiDB-lite"/>
    </source>
</evidence>
<dbReference type="Proteomes" id="UP000681967">
    <property type="component" value="Unassembled WGS sequence"/>
</dbReference>
<dbReference type="EMBL" id="CAJOBJ010154745">
    <property type="protein sequence ID" value="CAF4821200.1"/>
    <property type="molecule type" value="Genomic_DNA"/>
</dbReference>
<accession>A0A8S3BHQ8</accession>
<feature type="compositionally biased region" description="Basic and acidic residues" evidence="1">
    <location>
        <begin position="13"/>
        <end position="22"/>
    </location>
</feature>
<reference evidence="3" key="1">
    <citation type="submission" date="2021-02" db="EMBL/GenBank/DDBJ databases">
        <authorList>
            <person name="Nowell W R."/>
        </authorList>
    </citation>
    <scope>NUCLEOTIDE SEQUENCE</scope>
</reference>
<evidence type="ECO:0000313" key="3">
    <source>
        <dbReference type="EMBL" id="CAF4821200.1"/>
    </source>
</evidence>
<sequence>ATDEAAVSNDQASGRDKNLPEG</sequence>
<gene>
    <name evidence="2" type="ORF">BYL167_LOCUS44950</name>
    <name evidence="3" type="ORF">GIL414_LOCUS48020</name>
</gene>
<feature type="non-terminal residue" evidence="3">
    <location>
        <position position="1"/>
    </location>
</feature>
<dbReference type="Proteomes" id="UP000681720">
    <property type="component" value="Unassembled WGS sequence"/>
</dbReference>
<comment type="caution">
    <text evidence="3">The sequence shown here is derived from an EMBL/GenBank/DDBJ whole genome shotgun (WGS) entry which is preliminary data.</text>
</comment>
<feature type="region of interest" description="Disordered" evidence="1">
    <location>
        <begin position="1"/>
        <end position="22"/>
    </location>
</feature>
<proteinExistence type="predicted"/>